<sequence>MFLDIIILPILVFIISLIGIIINRSNILLILINIELMLLSITLNLLISSFLLNSVSGQILSLFIISLAAVESAIGLSLMITFYKIKGSISINLINLLKS</sequence>
<feature type="transmembrane region" description="Helical" evidence="11">
    <location>
        <begin position="27"/>
        <end position="47"/>
    </location>
</feature>
<organism evidence="12">
    <name type="scientific">Ectopleura larynx</name>
    <dbReference type="NCBI Taxonomy" id="264052"/>
    <lineage>
        <taxon>Eukaryota</taxon>
        <taxon>Metazoa</taxon>
        <taxon>Cnidaria</taxon>
        <taxon>Hydrozoa</taxon>
        <taxon>Hydroidolina</taxon>
        <taxon>Anthoathecata</taxon>
        <taxon>Aplanulata</taxon>
        <taxon>Tubulariidae</taxon>
        <taxon>Ectopleura</taxon>
    </lineage>
</organism>
<protein>
    <recommendedName>
        <fullName evidence="3">NADH-ubiquinone oxidoreductase chain 4L</fullName>
    </recommendedName>
    <alternativeName>
        <fullName evidence="10">NADH dehydrogenase subunit 4L</fullName>
    </alternativeName>
</protein>
<evidence type="ECO:0000256" key="11">
    <source>
        <dbReference type="SAM" id="Phobius"/>
    </source>
</evidence>
<dbReference type="AlphaFoldDB" id="G9ISI1"/>
<reference evidence="12" key="1">
    <citation type="journal article" date="2012" name="Genome Biol. Evol.">
        <title>Evolution of linear mitochondrial genomes in medusozoan cnidarians.</title>
        <authorList>
            <person name="Kayal E."/>
            <person name="Bentlage B."/>
            <person name="Collins A.G."/>
            <person name="Kayal M."/>
            <person name="Pirro S."/>
            <person name="Lavrov D.V."/>
        </authorList>
    </citation>
    <scope>NUCLEOTIDE SEQUENCE</scope>
</reference>
<name>G9ISI1_9CNID</name>
<keyword evidence="7 11" id="KW-1133">Transmembrane helix</keyword>
<evidence type="ECO:0000313" key="12">
    <source>
        <dbReference type="EMBL" id="AER54507.1"/>
    </source>
</evidence>
<dbReference type="GO" id="GO:0042773">
    <property type="term" value="P:ATP synthesis coupled electron transport"/>
    <property type="evidence" value="ECO:0007669"/>
    <property type="project" value="InterPro"/>
</dbReference>
<proteinExistence type="inferred from homology"/>
<dbReference type="GO" id="GO:0016651">
    <property type="term" value="F:oxidoreductase activity, acting on NAD(P)H"/>
    <property type="evidence" value="ECO:0007669"/>
    <property type="project" value="InterPro"/>
</dbReference>
<keyword evidence="4" id="KW-0813">Transport</keyword>
<dbReference type="InterPro" id="IPR039428">
    <property type="entry name" value="NUOK/Mnh_C1-like"/>
</dbReference>
<comment type="subcellular location">
    <subcellularLocation>
        <location evidence="1">Membrane</location>
        <topology evidence="1">Multi-pass membrane protein</topology>
    </subcellularLocation>
</comment>
<evidence type="ECO:0000256" key="2">
    <source>
        <dbReference type="ARBA" id="ARBA00010519"/>
    </source>
</evidence>
<evidence type="ECO:0000256" key="4">
    <source>
        <dbReference type="ARBA" id="ARBA00022448"/>
    </source>
</evidence>
<feature type="transmembrane region" description="Helical" evidence="11">
    <location>
        <begin position="59"/>
        <end position="83"/>
    </location>
</feature>
<keyword evidence="6" id="KW-1278">Translocase</keyword>
<accession>G9ISI1</accession>
<gene>
    <name evidence="12" type="primary">nad4L</name>
</gene>
<dbReference type="HAMAP" id="MF_01456">
    <property type="entry name" value="NDH1_NuoK"/>
    <property type="match status" value="1"/>
</dbReference>
<evidence type="ECO:0000256" key="1">
    <source>
        <dbReference type="ARBA" id="ARBA00004141"/>
    </source>
</evidence>
<dbReference type="EMBL" id="JN700938">
    <property type="protein sequence ID" value="AER54507.1"/>
    <property type="molecule type" value="Genomic_DNA"/>
</dbReference>
<geneLocation type="mitochondrion" evidence="12"/>
<evidence type="ECO:0000256" key="5">
    <source>
        <dbReference type="ARBA" id="ARBA00022692"/>
    </source>
</evidence>
<evidence type="ECO:0000256" key="7">
    <source>
        <dbReference type="ARBA" id="ARBA00022989"/>
    </source>
</evidence>
<keyword evidence="12" id="KW-0560">Oxidoreductase</keyword>
<dbReference type="InterPro" id="IPR001133">
    <property type="entry name" value="NADH_UbQ_OxRdtase_chain4L/K"/>
</dbReference>
<keyword evidence="9 11" id="KW-0472">Membrane</keyword>
<evidence type="ECO:0000256" key="8">
    <source>
        <dbReference type="ARBA" id="ARBA00023027"/>
    </source>
</evidence>
<feature type="transmembrane region" description="Helical" evidence="11">
    <location>
        <begin position="6"/>
        <end position="22"/>
    </location>
</feature>
<keyword evidence="12" id="KW-0496">Mitochondrion</keyword>
<dbReference type="NCBIfam" id="NF004320">
    <property type="entry name" value="PRK05715.1-2"/>
    <property type="match status" value="1"/>
</dbReference>
<evidence type="ECO:0000256" key="6">
    <source>
        <dbReference type="ARBA" id="ARBA00022967"/>
    </source>
</evidence>
<evidence type="ECO:0000256" key="3">
    <source>
        <dbReference type="ARBA" id="ARBA00016612"/>
    </source>
</evidence>
<keyword evidence="8" id="KW-0520">NAD</keyword>
<dbReference type="PANTHER" id="PTHR11434:SF16">
    <property type="entry name" value="NADH-UBIQUINONE OXIDOREDUCTASE CHAIN 4L"/>
    <property type="match status" value="1"/>
</dbReference>
<dbReference type="Gene3D" id="1.10.287.3510">
    <property type="match status" value="1"/>
</dbReference>
<evidence type="ECO:0000256" key="10">
    <source>
        <dbReference type="ARBA" id="ARBA00031586"/>
    </source>
</evidence>
<keyword evidence="5 11" id="KW-0812">Transmembrane</keyword>
<dbReference type="GO" id="GO:0030964">
    <property type="term" value="C:NADH dehydrogenase complex"/>
    <property type="evidence" value="ECO:0007669"/>
    <property type="project" value="TreeGrafter"/>
</dbReference>
<dbReference type="Pfam" id="PF00420">
    <property type="entry name" value="Oxidored_q2"/>
    <property type="match status" value="1"/>
</dbReference>
<evidence type="ECO:0000256" key="9">
    <source>
        <dbReference type="ARBA" id="ARBA00023136"/>
    </source>
</evidence>
<comment type="similarity">
    <text evidence="2">Belongs to the complex I subunit 4L family.</text>
</comment>
<dbReference type="PANTHER" id="PTHR11434">
    <property type="entry name" value="NADH-UBIQUINONE OXIDOREDUCTASE SUBUNIT ND4L"/>
    <property type="match status" value="1"/>
</dbReference>